<evidence type="ECO:0000259" key="4">
    <source>
        <dbReference type="Pfam" id="PF15615"/>
    </source>
</evidence>
<evidence type="ECO:0000256" key="3">
    <source>
        <dbReference type="SAM" id="Phobius"/>
    </source>
</evidence>
<organism evidence="5 6">
    <name type="scientific">Salicibibacter halophilus</name>
    <dbReference type="NCBI Taxonomy" id="2502791"/>
    <lineage>
        <taxon>Bacteria</taxon>
        <taxon>Bacillati</taxon>
        <taxon>Bacillota</taxon>
        <taxon>Bacilli</taxon>
        <taxon>Bacillales</taxon>
        <taxon>Bacillaceae</taxon>
        <taxon>Salicibibacter</taxon>
    </lineage>
</organism>
<proteinExistence type="predicted"/>
<evidence type="ECO:0000313" key="5">
    <source>
        <dbReference type="EMBL" id="QDI90784.1"/>
    </source>
</evidence>
<evidence type="ECO:0000313" key="6">
    <source>
        <dbReference type="Proteomes" id="UP000319756"/>
    </source>
</evidence>
<feature type="compositionally biased region" description="Acidic residues" evidence="2">
    <location>
        <begin position="375"/>
        <end position="384"/>
    </location>
</feature>
<keyword evidence="3" id="KW-0472">Membrane</keyword>
<dbReference type="Proteomes" id="UP000319756">
    <property type="component" value="Chromosome"/>
</dbReference>
<sequence length="479" mass="56108">MKKTPWYLSSWLIGLMSSLWFFVIPGTIAIIQIVFKTLLDTDNNKIIKGKNLGTIEENKDKNVLYNWEQELRERETNLEQEEQKQVDITEENTHKIAELQSKENSLLNWEKELQNWEVNPEKEQQNTDTHAQKTARLNTELQRKQEQLLNWEQELRQRETNLEQEKQKLVEKKEENANRFTDLQNWEQEIQTREIKLEKEQPKSDGDTKEVTNPTESQRKHLQLFNWKQDLERKEEEIQKGQQHLYEKNQEIVNRTKDINEEKERLMNWEDMLQDRKEMIEKEENQQKNQESLHMNHGSHSIPKEESSVAEDNNPDRFQVVQVVQDQELHQGSDIPPNEEEEHPSSLVFDEERITSISAQAEELSSDYSAKTGSEIDETTEEDSANPGPSMPLFVAELTDAERTLLSKIAIKNGEALIPLEEATAHAENHGLMFGVFLSDLNDKSVNHFGEPILEIDGQEILLDEDYQAVLMKLEEETV</sequence>
<dbReference type="EMBL" id="CP035485">
    <property type="protein sequence ID" value="QDI90784.1"/>
    <property type="molecule type" value="Genomic_DNA"/>
</dbReference>
<dbReference type="OrthoDB" id="9816361at2"/>
<feature type="coiled-coil region" evidence="1">
    <location>
        <begin position="64"/>
        <end position="179"/>
    </location>
</feature>
<keyword evidence="3" id="KW-0812">Transmembrane</keyword>
<feature type="region of interest" description="Disordered" evidence="2">
    <location>
        <begin position="195"/>
        <end position="224"/>
    </location>
</feature>
<evidence type="ECO:0000256" key="1">
    <source>
        <dbReference type="SAM" id="Coils"/>
    </source>
</evidence>
<feature type="transmembrane region" description="Helical" evidence="3">
    <location>
        <begin position="12"/>
        <end position="35"/>
    </location>
</feature>
<name>A0A514LFZ8_9BACI</name>
<keyword evidence="3" id="KW-1133">Transmembrane helix</keyword>
<accession>A0A514LFZ8</accession>
<dbReference type="KEGG" id="sale:EPH95_05990"/>
<dbReference type="Pfam" id="PF15615">
    <property type="entry name" value="TerB_C"/>
    <property type="match status" value="1"/>
</dbReference>
<gene>
    <name evidence="5" type="ORF">EPH95_05990</name>
</gene>
<protein>
    <recommendedName>
        <fullName evidence="4">TerB-C domain-containing protein</fullName>
    </recommendedName>
</protein>
<feature type="region of interest" description="Disordered" evidence="2">
    <location>
        <begin position="360"/>
        <end position="389"/>
    </location>
</feature>
<dbReference type="AlphaFoldDB" id="A0A514LFZ8"/>
<keyword evidence="6" id="KW-1185">Reference proteome</keyword>
<feature type="domain" description="TerB-C" evidence="4">
    <location>
        <begin position="350"/>
        <end position="467"/>
    </location>
</feature>
<feature type="region of interest" description="Disordered" evidence="2">
    <location>
        <begin position="282"/>
        <end position="311"/>
    </location>
</feature>
<feature type="compositionally biased region" description="Basic and acidic residues" evidence="2">
    <location>
        <begin position="195"/>
        <end position="210"/>
    </location>
</feature>
<keyword evidence="1" id="KW-0175">Coiled coil</keyword>
<feature type="region of interest" description="Disordered" evidence="2">
    <location>
        <begin position="327"/>
        <end position="346"/>
    </location>
</feature>
<evidence type="ECO:0000256" key="2">
    <source>
        <dbReference type="SAM" id="MobiDB-lite"/>
    </source>
</evidence>
<reference evidence="6" key="1">
    <citation type="submission" date="2019-01" db="EMBL/GenBank/DDBJ databases">
        <title>Genomic analysis of Salicibibacter sp. NKC3-5.</title>
        <authorList>
            <person name="Oh Y.J."/>
        </authorList>
    </citation>
    <scope>NUCLEOTIDE SEQUENCE [LARGE SCALE GENOMIC DNA]</scope>
    <source>
        <strain evidence="6">NKC3-5</strain>
    </source>
</reference>
<dbReference type="InterPro" id="IPR028932">
    <property type="entry name" value="TerB-C"/>
</dbReference>
<dbReference type="RefSeq" id="WP_142088191.1">
    <property type="nucleotide sequence ID" value="NZ_CP035485.1"/>
</dbReference>